<evidence type="ECO:0000259" key="1">
    <source>
        <dbReference type="Pfam" id="PF09414"/>
    </source>
</evidence>
<organism evidence="2 3">
    <name type="scientific">Pseudomonas phage vB_PsyM_KIL2</name>
    <dbReference type="NCBI Taxonomy" id="1777066"/>
    <lineage>
        <taxon>Viruses</taxon>
        <taxon>Duplodnaviria</taxon>
        <taxon>Heunggongvirae</taxon>
        <taxon>Uroviricota</taxon>
        <taxon>Caudoviricetes</taxon>
        <taxon>Vandenendeviridae</taxon>
        <taxon>Gorskivirinae</taxon>
        <taxon>Flaumdravirus</taxon>
        <taxon>Flaumdravirus KIL4</taxon>
    </lineage>
</organism>
<sequence length="380" mass="42493">MSERKLARVVLIDSLHEIAGADRIELAIVGGWQVVVQKGLYEPMATKAVFFEVDSLLDTERPYFADAANWSSKLLHNIDGRIHARVKTMKLRKQLSQGYMIPLTETGFNGQVGDDMTKVLGVVKYEKAEEASMNNAGGMGVKTGTSALGFPKFIPKTDQTRVQNITNLYLKAVADGEEFEESFKLDGSSLTAFVHDGVAGVASRNVGFRMEDEKRSFLSTLSRFVDHVRNRGLRAAKWERVIKKDDNAFTQMATEAGLIEAIRRDGRNLAIQGEMCGPSIQKNFEGLEENTFFCYDVFLIDEQRYMLPAERIKFCTDQGVRHVPVNYTGPLPTPTVATALIRADGPSGLNGKFREGYVYKSTTRDFSFKVISNRYLILED</sequence>
<evidence type="ECO:0000313" key="3">
    <source>
        <dbReference type="Proteomes" id="UP000230876"/>
    </source>
</evidence>
<dbReference type="Proteomes" id="UP000230876">
    <property type="component" value="Segment"/>
</dbReference>
<dbReference type="InterPro" id="IPR012646">
    <property type="entry name" value="RNA_ligase_DRB0094"/>
</dbReference>
<proteinExistence type="predicted"/>
<dbReference type="Pfam" id="PF09414">
    <property type="entry name" value="RNA_ligase"/>
    <property type="match status" value="1"/>
</dbReference>
<dbReference type="GO" id="GO:0016874">
    <property type="term" value="F:ligase activity"/>
    <property type="evidence" value="ECO:0007669"/>
    <property type="project" value="UniProtKB-KW"/>
</dbReference>
<feature type="domain" description="RNA ligase" evidence="1">
    <location>
        <begin position="178"/>
        <end position="371"/>
    </location>
</feature>
<dbReference type="NCBIfam" id="TIGR02306">
    <property type="entry name" value="RNA_lig_DRB0094"/>
    <property type="match status" value="1"/>
</dbReference>
<dbReference type="InterPro" id="IPR021122">
    <property type="entry name" value="RNA_ligase_dom_REL/Rnl2"/>
</dbReference>
<dbReference type="SUPFAM" id="SSF56091">
    <property type="entry name" value="DNA ligase/mRNA capping enzyme, catalytic domain"/>
    <property type="match status" value="1"/>
</dbReference>
<evidence type="ECO:0000313" key="2">
    <source>
        <dbReference type="EMBL" id="AMR57493.1"/>
    </source>
</evidence>
<protein>
    <submittedName>
        <fullName evidence="2">Putative RNA ligase</fullName>
    </submittedName>
</protein>
<gene>
    <name evidence="2" type="ORF">vB_PsyM_KIL2_0093</name>
</gene>
<accession>A0A142IE38</accession>
<name>A0A142IE38_9CAUD</name>
<dbReference type="Gene3D" id="3.30.470.30">
    <property type="entry name" value="DNA ligase/mRNA capping enzyme"/>
    <property type="match status" value="1"/>
</dbReference>
<keyword evidence="2" id="KW-0436">Ligase</keyword>
<dbReference type="EMBL" id="KU130127">
    <property type="protein sequence ID" value="AMR57493.1"/>
    <property type="molecule type" value="Genomic_DNA"/>
</dbReference>
<reference evidence="2 3" key="1">
    <citation type="journal article" date="2016" name="Front. Microbiol.">
        <title>Characterization of Novel Bacteriophages for Biocontrol of Bacterial Blight in Leek Caused by Pseudomonas syringae pv. porri.</title>
        <authorList>
            <person name="Rombouts S."/>
            <person name="Lavigne R."/>
        </authorList>
    </citation>
    <scope>NUCLEOTIDE SEQUENCE [LARGE SCALE GENOMIC DNA]</scope>
</reference>
<dbReference type="Pfam" id="PF21189">
    <property type="entry name" value="PHA02142"/>
    <property type="match status" value="1"/>
</dbReference>